<dbReference type="EMBL" id="VWOX01000029">
    <property type="protein sequence ID" value="KAA5538575.1"/>
    <property type="molecule type" value="Genomic_DNA"/>
</dbReference>
<protein>
    <submittedName>
        <fullName evidence="1">Uncharacterized protein</fullName>
    </submittedName>
</protein>
<evidence type="ECO:0000313" key="2">
    <source>
        <dbReference type="Proteomes" id="UP000324479"/>
    </source>
</evidence>
<reference evidence="1 2" key="1">
    <citation type="submission" date="2019-08" db="EMBL/GenBank/DDBJ databases">
        <authorList>
            <person name="Dhanesh K."/>
            <person name="Kumar G."/>
            <person name="Sasikala C."/>
            <person name="Venkata Ramana C."/>
        </authorList>
    </citation>
    <scope>NUCLEOTIDE SEQUENCE [LARGE SCALE GENOMIC DNA]</scope>
    <source>
        <strain evidence="1 2">JC645</strain>
    </source>
</reference>
<dbReference type="Proteomes" id="UP000324479">
    <property type="component" value="Unassembled WGS sequence"/>
</dbReference>
<sequence length="144" mass="16606">MLLRAQAFGKDPFRRFLILRIDDRKLWDGESFTDEFDSARKFHTPSDACFAIQDILKEHYKDLPQRHYVVPVEISVQGNVTEKEIAEYLFRASVLSIRTEEFGNGPKDSYVAPIIHWGYLKATDGPVNKDSENPVNWGLDQDDS</sequence>
<evidence type="ECO:0000313" key="1">
    <source>
        <dbReference type="EMBL" id="KAA5538575.1"/>
    </source>
</evidence>
<proteinExistence type="predicted"/>
<gene>
    <name evidence="1" type="ORF">FYK55_27185</name>
</gene>
<name>A0A5M6D0A5_9BACT</name>
<keyword evidence="2" id="KW-1185">Reference proteome</keyword>
<organism evidence="1 2">
    <name type="scientific">Roseiconus nitratireducens</name>
    <dbReference type="NCBI Taxonomy" id="2605748"/>
    <lineage>
        <taxon>Bacteria</taxon>
        <taxon>Pseudomonadati</taxon>
        <taxon>Planctomycetota</taxon>
        <taxon>Planctomycetia</taxon>
        <taxon>Pirellulales</taxon>
        <taxon>Pirellulaceae</taxon>
        <taxon>Roseiconus</taxon>
    </lineage>
</organism>
<dbReference type="RefSeq" id="WP_150079770.1">
    <property type="nucleotide sequence ID" value="NZ_VWOX01000029.1"/>
</dbReference>
<dbReference type="AlphaFoldDB" id="A0A5M6D0A5"/>
<comment type="caution">
    <text evidence="1">The sequence shown here is derived from an EMBL/GenBank/DDBJ whole genome shotgun (WGS) entry which is preliminary data.</text>
</comment>
<accession>A0A5M6D0A5</accession>